<sequence>MHLHLLLSVLASATAVLAHKHHSRDLVLSDNDTSPLVKRDVQAGGACGTQANNAVCAAGLCCSDTGVCGTGGGFCTAPACQLSAGPACDGNQTPAGADTSNVPRPLFGSIPYGVDISHCSVNGKVAITFDDGPYLYTAALLDILKNNNVTATFFVVGNNGAKGMINNPATGYPATLRRMIADGHQIGSHTWSHQDLSLITAQQRRDQIVKNEIALNDVLGVIPTYLRPPYTHWTQDGLNDLKSFGYHVLNYDIDTRDWQGDYNVAETTYSTILSQHSPSSSSWISLEHDIYNTTVHMFAQYIIDAARRLNYQLVTVGECLGDPASNWYRNTTTGQPVDMNVLRANVANGGSSNGSGSTGTSTSTLTQASTTSTRSTASKTTTHTLLATALAVNGNTGANTTTTKARTSTAASATASSTSKSGGTRSVVGAGMGVAVVALIFAAFL</sequence>
<dbReference type="Gene3D" id="3.30.60.10">
    <property type="entry name" value="Endochitinase-like"/>
    <property type="match status" value="1"/>
</dbReference>
<dbReference type="Pfam" id="PF01522">
    <property type="entry name" value="Polysacc_deac_1"/>
    <property type="match status" value="1"/>
</dbReference>
<dbReference type="PROSITE" id="PS50941">
    <property type="entry name" value="CHIT_BIND_I_2"/>
    <property type="match status" value="1"/>
</dbReference>
<dbReference type="CDD" id="cd10951">
    <property type="entry name" value="CE4_ClCDA_like"/>
    <property type="match status" value="1"/>
</dbReference>
<dbReference type="InterPro" id="IPR018371">
    <property type="entry name" value="Chitin-binding_1_CS"/>
</dbReference>
<evidence type="ECO:0000313" key="14">
    <source>
        <dbReference type="Proteomes" id="UP001642406"/>
    </source>
</evidence>
<dbReference type="PANTHER" id="PTHR46471">
    <property type="entry name" value="CHITIN DEACETYLASE"/>
    <property type="match status" value="1"/>
</dbReference>
<dbReference type="Gene3D" id="3.20.20.370">
    <property type="entry name" value="Glycoside hydrolase/deacetylase"/>
    <property type="match status" value="1"/>
</dbReference>
<keyword evidence="4 10" id="KW-0732">Signal</keyword>
<feature type="signal peptide" evidence="10">
    <location>
        <begin position="1"/>
        <end position="18"/>
    </location>
</feature>
<evidence type="ECO:0000256" key="10">
    <source>
        <dbReference type="SAM" id="SignalP"/>
    </source>
</evidence>
<keyword evidence="2 8" id="KW-0147">Chitin-binding</keyword>
<dbReference type="PROSITE" id="PS00026">
    <property type="entry name" value="CHIT_BIND_I_1"/>
    <property type="match status" value="1"/>
</dbReference>
<feature type="compositionally biased region" description="Low complexity" evidence="9">
    <location>
        <begin position="358"/>
        <end position="379"/>
    </location>
</feature>
<evidence type="ECO:0000256" key="7">
    <source>
        <dbReference type="ARBA" id="ARBA00023285"/>
    </source>
</evidence>
<feature type="domain" description="NodB homology" evidence="12">
    <location>
        <begin position="123"/>
        <end position="314"/>
    </location>
</feature>
<dbReference type="InterPro" id="IPR001002">
    <property type="entry name" value="Chitin-bd_1"/>
</dbReference>
<evidence type="ECO:0000256" key="3">
    <source>
        <dbReference type="ARBA" id="ARBA00022723"/>
    </source>
</evidence>
<feature type="disulfide bond" evidence="8">
    <location>
        <begin position="61"/>
        <end position="75"/>
    </location>
</feature>
<dbReference type="CDD" id="cd00035">
    <property type="entry name" value="ChtBD1"/>
    <property type="match status" value="1"/>
</dbReference>
<dbReference type="PROSITE" id="PS51677">
    <property type="entry name" value="NODB"/>
    <property type="match status" value="1"/>
</dbReference>
<keyword evidence="6" id="KW-0119">Carbohydrate metabolism</keyword>
<evidence type="ECO:0000256" key="6">
    <source>
        <dbReference type="ARBA" id="ARBA00023277"/>
    </source>
</evidence>
<reference evidence="13 14" key="1">
    <citation type="submission" date="2024-01" db="EMBL/GenBank/DDBJ databases">
        <authorList>
            <person name="Allen C."/>
            <person name="Tagirdzhanova G."/>
        </authorList>
    </citation>
    <scope>NUCLEOTIDE SEQUENCE [LARGE SCALE GENOMIC DNA]</scope>
</reference>
<feature type="disulfide bond" evidence="8">
    <location>
        <begin position="56"/>
        <end position="68"/>
    </location>
</feature>
<evidence type="ECO:0000256" key="8">
    <source>
        <dbReference type="PROSITE-ProRule" id="PRU00261"/>
    </source>
</evidence>
<dbReference type="SUPFAM" id="SSF88713">
    <property type="entry name" value="Glycoside hydrolase/deacetylase"/>
    <property type="match status" value="1"/>
</dbReference>
<keyword evidence="8" id="KW-1015">Disulfide bond</keyword>
<feature type="domain" description="Chitin-binding type-1" evidence="11">
    <location>
        <begin position="44"/>
        <end position="90"/>
    </location>
</feature>
<comment type="caution">
    <text evidence="13">The sequence shown here is derived from an EMBL/GenBank/DDBJ whole genome shotgun (WGS) entry which is preliminary data.</text>
</comment>
<accession>A0ABP0B4V1</accession>
<dbReference type="Pfam" id="PF00187">
    <property type="entry name" value="Chitin_bind_1"/>
    <property type="match status" value="1"/>
</dbReference>
<evidence type="ECO:0000256" key="2">
    <source>
        <dbReference type="ARBA" id="ARBA00022669"/>
    </source>
</evidence>
<dbReference type="SMART" id="SM00270">
    <property type="entry name" value="ChtBD1"/>
    <property type="match status" value="1"/>
</dbReference>
<dbReference type="SUPFAM" id="SSF57016">
    <property type="entry name" value="Plant lectins/antimicrobial peptides"/>
    <property type="match status" value="1"/>
</dbReference>
<gene>
    <name evidence="13" type="ORF">SBRCBS47491_002110</name>
</gene>
<feature type="region of interest" description="Disordered" evidence="9">
    <location>
        <begin position="396"/>
        <end position="426"/>
    </location>
</feature>
<evidence type="ECO:0000256" key="1">
    <source>
        <dbReference type="ARBA" id="ARBA00001941"/>
    </source>
</evidence>
<evidence type="ECO:0000259" key="11">
    <source>
        <dbReference type="PROSITE" id="PS50941"/>
    </source>
</evidence>
<evidence type="ECO:0000256" key="4">
    <source>
        <dbReference type="ARBA" id="ARBA00022729"/>
    </source>
</evidence>
<evidence type="ECO:0000256" key="5">
    <source>
        <dbReference type="ARBA" id="ARBA00022801"/>
    </source>
</evidence>
<feature type="region of interest" description="Disordered" evidence="9">
    <location>
        <begin position="345"/>
        <end position="379"/>
    </location>
</feature>
<keyword evidence="3" id="KW-0479">Metal-binding</keyword>
<dbReference type="Proteomes" id="UP001642406">
    <property type="component" value="Unassembled WGS sequence"/>
</dbReference>
<dbReference type="InterPro" id="IPR036861">
    <property type="entry name" value="Endochitinase-like_sf"/>
</dbReference>
<protein>
    <recommendedName>
        <fullName evidence="15">Chitin deacetylase</fullName>
    </recommendedName>
</protein>
<dbReference type="EMBL" id="CAWUHC010000012">
    <property type="protein sequence ID" value="CAK7214349.1"/>
    <property type="molecule type" value="Genomic_DNA"/>
</dbReference>
<dbReference type="PANTHER" id="PTHR46471:SF2">
    <property type="entry name" value="CHITIN DEACETYLASE-RELATED"/>
    <property type="match status" value="1"/>
</dbReference>
<proteinExistence type="predicted"/>
<comment type="caution">
    <text evidence="8">Lacks conserved residue(s) required for the propagation of feature annotation.</text>
</comment>
<comment type="cofactor">
    <cofactor evidence="1">
        <name>Co(2+)</name>
        <dbReference type="ChEBI" id="CHEBI:48828"/>
    </cofactor>
</comment>
<feature type="chain" id="PRO_5045941215" description="Chitin deacetylase" evidence="10">
    <location>
        <begin position="19"/>
        <end position="445"/>
    </location>
</feature>
<dbReference type="InterPro" id="IPR002509">
    <property type="entry name" value="NODB_dom"/>
</dbReference>
<evidence type="ECO:0008006" key="15">
    <source>
        <dbReference type="Google" id="ProtNLM"/>
    </source>
</evidence>
<evidence type="ECO:0000259" key="12">
    <source>
        <dbReference type="PROSITE" id="PS51677"/>
    </source>
</evidence>
<keyword evidence="5" id="KW-0378">Hydrolase</keyword>
<dbReference type="InterPro" id="IPR011330">
    <property type="entry name" value="Glyco_hydro/deAcase_b/a-brl"/>
</dbReference>
<name>A0ABP0B4V1_9PEZI</name>
<keyword evidence="7" id="KW-0170">Cobalt</keyword>
<organism evidence="13 14">
    <name type="scientific">Sporothrix bragantina</name>
    <dbReference type="NCBI Taxonomy" id="671064"/>
    <lineage>
        <taxon>Eukaryota</taxon>
        <taxon>Fungi</taxon>
        <taxon>Dikarya</taxon>
        <taxon>Ascomycota</taxon>
        <taxon>Pezizomycotina</taxon>
        <taxon>Sordariomycetes</taxon>
        <taxon>Sordariomycetidae</taxon>
        <taxon>Ophiostomatales</taxon>
        <taxon>Ophiostomataceae</taxon>
        <taxon>Sporothrix</taxon>
    </lineage>
</organism>
<keyword evidence="14" id="KW-1185">Reference proteome</keyword>
<evidence type="ECO:0000313" key="13">
    <source>
        <dbReference type="EMBL" id="CAK7214349.1"/>
    </source>
</evidence>
<evidence type="ECO:0000256" key="9">
    <source>
        <dbReference type="SAM" id="MobiDB-lite"/>
    </source>
</evidence>
<feature type="disulfide bond" evidence="8">
    <location>
        <begin position="47"/>
        <end position="62"/>
    </location>
</feature>